<keyword evidence="7 9" id="KW-0472">Membrane</keyword>
<evidence type="ECO:0000256" key="2">
    <source>
        <dbReference type="ARBA" id="ARBA00022475"/>
    </source>
</evidence>
<dbReference type="GO" id="GO:0009103">
    <property type="term" value="P:lipopolysaccharide biosynthetic process"/>
    <property type="evidence" value="ECO:0007669"/>
    <property type="project" value="UniProtKB-ARBA"/>
</dbReference>
<evidence type="ECO:0000256" key="6">
    <source>
        <dbReference type="ARBA" id="ARBA00022989"/>
    </source>
</evidence>
<keyword evidence="2" id="KW-1003">Cell membrane</keyword>
<dbReference type="Proteomes" id="UP000238605">
    <property type="component" value="Unassembled WGS sequence"/>
</dbReference>
<feature type="region of interest" description="Disordered" evidence="8">
    <location>
        <begin position="419"/>
        <end position="440"/>
    </location>
</feature>
<dbReference type="PANTHER" id="PTHR33908">
    <property type="entry name" value="MANNOSYLTRANSFERASE YKCB-RELATED"/>
    <property type="match status" value="1"/>
</dbReference>
<keyword evidence="5 9" id="KW-0812">Transmembrane</keyword>
<evidence type="ECO:0000313" key="10">
    <source>
        <dbReference type="EMBL" id="PPE64928.1"/>
    </source>
</evidence>
<protein>
    <submittedName>
        <fullName evidence="10">Uncharacterized protein</fullName>
    </submittedName>
</protein>
<feature type="transmembrane region" description="Helical" evidence="9">
    <location>
        <begin position="347"/>
        <end position="364"/>
    </location>
</feature>
<dbReference type="EMBL" id="PSNX01000020">
    <property type="protein sequence ID" value="PPE64928.1"/>
    <property type="molecule type" value="Genomic_DNA"/>
</dbReference>
<feature type="transmembrane region" description="Helical" evidence="9">
    <location>
        <begin position="397"/>
        <end position="418"/>
    </location>
</feature>
<keyword evidence="4" id="KW-0808">Transferase</keyword>
<comment type="caution">
    <text evidence="10">The sequence shown here is derived from an EMBL/GenBank/DDBJ whole genome shotgun (WGS) entry which is preliminary data.</text>
</comment>
<dbReference type="OrthoDB" id="136232at2"/>
<dbReference type="GO" id="GO:0005886">
    <property type="term" value="C:plasma membrane"/>
    <property type="evidence" value="ECO:0007669"/>
    <property type="project" value="UniProtKB-SubCell"/>
</dbReference>
<dbReference type="InterPro" id="IPR050297">
    <property type="entry name" value="LipidA_mod_glycosyltrf_83"/>
</dbReference>
<feature type="transmembrane region" description="Helical" evidence="9">
    <location>
        <begin position="216"/>
        <end position="237"/>
    </location>
</feature>
<feature type="compositionally biased region" description="Basic and acidic residues" evidence="8">
    <location>
        <begin position="429"/>
        <end position="440"/>
    </location>
</feature>
<evidence type="ECO:0000256" key="9">
    <source>
        <dbReference type="SAM" id="Phobius"/>
    </source>
</evidence>
<gene>
    <name evidence="10" type="ORF">C1704_16940</name>
</gene>
<reference evidence="10 11" key="1">
    <citation type="submission" date="2018-02" db="EMBL/GenBank/DDBJ databases">
        <title>Reclassifiation of [Polyangium] brachysporum DSM 7029 as Guopingzhaonella breviflexa gen. nov., sp. nov., a member of the family Comamonadaceae.</title>
        <authorList>
            <person name="Tang B."/>
        </authorList>
    </citation>
    <scope>NUCLEOTIDE SEQUENCE [LARGE SCALE GENOMIC DNA]</scope>
    <source>
        <strain evidence="10 11">BCRC 80649</strain>
    </source>
</reference>
<evidence type="ECO:0000256" key="1">
    <source>
        <dbReference type="ARBA" id="ARBA00004651"/>
    </source>
</evidence>
<keyword evidence="6 9" id="KW-1133">Transmembrane helix</keyword>
<keyword evidence="3" id="KW-0328">Glycosyltransferase</keyword>
<feature type="transmembrane region" description="Helical" evidence="9">
    <location>
        <begin position="24"/>
        <end position="45"/>
    </location>
</feature>
<name>A0A2S5SQA2_9BURK</name>
<evidence type="ECO:0000256" key="7">
    <source>
        <dbReference type="ARBA" id="ARBA00023136"/>
    </source>
</evidence>
<evidence type="ECO:0000256" key="4">
    <source>
        <dbReference type="ARBA" id="ARBA00022679"/>
    </source>
</evidence>
<feature type="transmembrane region" description="Helical" evidence="9">
    <location>
        <begin position="126"/>
        <end position="156"/>
    </location>
</feature>
<feature type="transmembrane region" description="Helical" evidence="9">
    <location>
        <begin position="176"/>
        <end position="204"/>
    </location>
</feature>
<dbReference type="GO" id="GO:0016763">
    <property type="term" value="F:pentosyltransferase activity"/>
    <property type="evidence" value="ECO:0007669"/>
    <property type="project" value="TreeGrafter"/>
</dbReference>
<evidence type="ECO:0000313" key="11">
    <source>
        <dbReference type="Proteomes" id="UP000238605"/>
    </source>
</evidence>
<keyword evidence="11" id="KW-1185">Reference proteome</keyword>
<evidence type="ECO:0000256" key="8">
    <source>
        <dbReference type="SAM" id="MobiDB-lite"/>
    </source>
</evidence>
<sequence>MTGSPMKNTVHPLEDKPWPDARRLMWIVVAAVLLRLIWALLIPVVPLSDSAGYDIFARNLVEHGVFGWTPEQPFAFWPPGTSFLYAAMYWVFGYGHTSLIVLHILISVGLILTSARVAHRFYGEDAALWCGTLLAVWPTLIMFTTILASELLFALLTVAALDAWTARSGSAWRRGVLAGLLLGMAALVRPQALLLPGVYGLALVLSSPNPRQVLGLQLRTALMSGLVMAVLIAPWAWRNYQLYDEFVLISTNGGITLWMGNTPGTGGSHMNVPASIAELPDNEQARVLGAMAREYILADPAAFAMRAVRKVFLLYSNESIGVGWNSEGIAQRFGEASVLWFKRFTQVTWAALFLMSLYGVWVLLRREGAWRLLVSPVMLTVLFYTAIHSVVVSQDRYHLNFAGQIAMFFGIGMASLAHRRGRAPSPPRTAHEPRRALHPH</sequence>
<evidence type="ECO:0000256" key="3">
    <source>
        <dbReference type="ARBA" id="ARBA00022676"/>
    </source>
</evidence>
<proteinExistence type="predicted"/>
<comment type="subcellular location">
    <subcellularLocation>
        <location evidence="1">Cell membrane</location>
        <topology evidence="1">Multi-pass membrane protein</topology>
    </subcellularLocation>
</comment>
<dbReference type="AlphaFoldDB" id="A0A2S5SQA2"/>
<evidence type="ECO:0000256" key="5">
    <source>
        <dbReference type="ARBA" id="ARBA00022692"/>
    </source>
</evidence>
<feature type="transmembrane region" description="Helical" evidence="9">
    <location>
        <begin position="87"/>
        <end position="114"/>
    </location>
</feature>
<accession>A0A2S5SQA2</accession>
<dbReference type="PANTHER" id="PTHR33908:SF11">
    <property type="entry name" value="MEMBRANE PROTEIN"/>
    <property type="match status" value="1"/>
</dbReference>
<feature type="transmembrane region" description="Helical" evidence="9">
    <location>
        <begin position="371"/>
        <end position="391"/>
    </location>
</feature>
<organism evidence="10 11">
    <name type="scientific">Caldimonas caldifontis</name>
    <dbReference type="NCBI Taxonomy" id="1452508"/>
    <lineage>
        <taxon>Bacteria</taxon>
        <taxon>Pseudomonadati</taxon>
        <taxon>Pseudomonadota</taxon>
        <taxon>Betaproteobacteria</taxon>
        <taxon>Burkholderiales</taxon>
        <taxon>Sphaerotilaceae</taxon>
        <taxon>Caldimonas</taxon>
    </lineage>
</organism>